<dbReference type="PANTHER" id="PTHR30629">
    <property type="entry name" value="PROPHAGE INTEGRASE"/>
    <property type="match status" value="1"/>
</dbReference>
<dbReference type="InterPro" id="IPR004107">
    <property type="entry name" value="Integrase_SAM-like_N"/>
</dbReference>
<evidence type="ECO:0000256" key="2">
    <source>
        <dbReference type="ARBA" id="ARBA00022908"/>
    </source>
</evidence>
<proteinExistence type="inferred from homology"/>
<dbReference type="InterPro" id="IPR050808">
    <property type="entry name" value="Phage_Integrase"/>
</dbReference>
<organism evidence="8">
    <name type="scientific">Pseudomonas putida</name>
    <name type="common">Arthrobacter siderocapsulatus</name>
    <dbReference type="NCBI Taxonomy" id="303"/>
    <lineage>
        <taxon>Bacteria</taxon>
        <taxon>Pseudomonadati</taxon>
        <taxon>Pseudomonadota</taxon>
        <taxon>Gammaproteobacteria</taxon>
        <taxon>Pseudomonadales</taxon>
        <taxon>Pseudomonadaceae</taxon>
        <taxon>Pseudomonas</taxon>
    </lineage>
</organism>
<evidence type="ECO:0000256" key="1">
    <source>
        <dbReference type="ARBA" id="ARBA00008857"/>
    </source>
</evidence>
<dbReference type="SUPFAM" id="SSF56349">
    <property type="entry name" value="DNA breaking-rejoining enzymes"/>
    <property type="match status" value="1"/>
</dbReference>
<evidence type="ECO:0000313" key="8">
    <source>
        <dbReference type="EMBL" id="BAA75916.1"/>
    </source>
</evidence>
<dbReference type="SUPFAM" id="SSF54171">
    <property type="entry name" value="DNA-binding domain"/>
    <property type="match status" value="1"/>
</dbReference>
<evidence type="ECO:0000259" key="7">
    <source>
        <dbReference type="PROSITE" id="PS51900"/>
    </source>
</evidence>
<dbReference type="InterPro" id="IPR002104">
    <property type="entry name" value="Integrase_catalytic"/>
</dbReference>
<dbReference type="Gene3D" id="3.30.160.60">
    <property type="entry name" value="Classic Zinc Finger"/>
    <property type="match status" value="1"/>
</dbReference>
<evidence type="ECO:0000256" key="4">
    <source>
        <dbReference type="ARBA" id="ARBA00023172"/>
    </source>
</evidence>
<dbReference type="Gene3D" id="1.10.150.130">
    <property type="match status" value="1"/>
</dbReference>
<protein>
    <submittedName>
        <fullName evidence="8">Similar to integrase</fullName>
    </submittedName>
</protein>
<dbReference type="PROSITE" id="PS51898">
    <property type="entry name" value="TYR_RECOMBINASE"/>
    <property type="match status" value="1"/>
</dbReference>
<reference evidence="8" key="1">
    <citation type="submission" date="1999-03" db="EMBL/GenBank/DDBJ databases">
        <title>P.putida dapD.</title>
        <authorList>
            <person name="Nashimoto H."/>
        </authorList>
    </citation>
    <scope>NUCLEOTIDE SEQUENCE</scope>
    <source>
        <strain evidence="8">KT2440</strain>
    </source>
</reference>
<dbReference type="InterPro" id="IPR016177">
    <property type="entry name" value="DNA-bd_dom_sf"/>
</dbReference>
<dbReference type="InterPro" id="IPR013762">
    <property type="entry name" value="Integrase-like_cat_sf"/>
</dbReference>
<dbReference type="Pfam" id="PF00589">
    <property type="entry name" value="Phage_integrase"/>
    <property type="match status" value="1"/>
</dbReference>
<feature type="domain" description="Core-binding (CB)" evidence="7">
    <location>
        <begin position="112"/>
        <end position="193"/>
    </location>
</feature>
<dbReference type="Gene3D" id="1.10.443.10">
    <property type="entry name" value="Intergrase catalytic core"/>
    <property type="match status" value="1"/>
</dbReference>
<dbReference type="InterPro" id="IPR044068">
    <property type="entry name" value="CB"/>
</dbReference>
<accession>Q9Z407</accession>
<dbReference type="GO" id="GO:0008907">
    <property type="term" value="F:integrase activity"/>
    <property type="evidence" value="ECO:0007669"/>
    <property type="project" value="InterPro"/>
</dbReference>
<dbReference type="GO" id="GO:0003677">
    <property type="term" value="F:DNA binding"/>
    <property type="evidence" value="ECO:0007669"/>
    <property type="project" value="UniProtKB-UniRule"/>
</dbReference>
<evidence type="ECO:0000259" key="6">
    <source>
        <dbReference type="PROSITE" id="PS51898"/>
    </source>
</evidence>
<dbReference type="GO" id="GO:0006310">
    <property type="term" value="P:DNA recombination"/>
    <property type="evidence" value="ECO:0007669"/>
    <property type="project" value="UniProtKB-KW"/>
</dbReference>
<name>Q9Z407_PSEPU</name>
<dbReference type="InterPro" id="IPR010998">
    <property type="entry name" value="Integrase_recombinase_N"/>
</dbReference>
<dbReference type="PANTHER" id="PTHR30629:SF2">
    <property type="entry name" value="PROPHAGE INTEGRASE INTS-RELATED"/>
    <property type="match status" value="1"/>
</dbReference>
<sequence>MLRPMPATGSQSRCPAFQWAVPLLIELRVHDMAPRPRNPGSKDLPPNLYRKTDKRNGVTYYTYRDPVSDRMFGLGSDKAKAIAEAVSANMALQVAPPTLSARIAPEPSAPDRKFSEWIVEYFADLKDRELSESSMRNLRMRLNRVEKAFGERGIRTLTTMDIADYLSTYVKEGKAQMARAMRSLLRDLFMGAMARGWVDYNPVEATKAARVKIKRQRLTLELWKAIYEEAAQPWLKRAMELALITGQRREDIASFVFRDEVDGFLQVVQSKTGARLRISTSVTLECISLSLGEVIRRCRDRVLSKHLVHHHRTISRAKAGSPIMLDTISKEFAAARDRAAVKLGLDLGASPPTFHEQRSLAARLHDEEGRDAQRLLGHRSAKMTDLYRDSRGAEWIDVA</sequence>
<keyword evidence="4" id="KW-0233">DNA recombination</keyword>
<dbReference type="EMBL" id="AB024602">
    <property type="protein sequence ID" value="BAA75916.1"/>
    <property type="molecule type" value="Genomic_DNA"/>
</dbReference>
<dbReference type="PROSITE" id="PS51900">
    <property type="entry name" value="CB"/>
    <property type="match status" value="1"/>
</dbReference>
<keyword evidence="2" id="KW-0229">DNA integration</keyword>
<dbReference type="InterPro" id="IPR015094">
    <property type="entry name" value="Integrase_lambda-typ_DNA-bd_N"/>
</dbReference>
<dbReference type="AlphaFoldDB" id="Q9Z407"/>
<evidence type="ECO:0000256" key="3">
    <source>
        <dbReference type="ARBA" id="ARBA00023125"/>
    </source>
</evidence>
<dbReference type="Pfam" id="PF02899">
    <property type="entry name" value="Phage_int_SAM_1"/>
    <property type="match status" value="1"/>
</dbReference>
<keyword evidence="3 5" id="KW-0238">DNA-binding</keyword>
<dbReference type="InterPro" id="IPR011010">
    <property type="entry name" value="DNA_brk_join_enz"/>
</dbReference>
<feature type="domain" description="Tyr recombinase" evidence="6">
    <location>
        <begin position="213"/>
        <end position="399"/>
    </location>
</feature>
<dbReference type="Pfam" id="PF09003">
    <property type="entry name" value="Arm-DNA-bind_1"/>
    <property type="match status" value="1"/>
</dbReference>
<comment type="similarity">
    <text evidence="1">Belongs to the 'phage' integrase family.</text>
</comment>
<evidence type="ECO:0000256" key="5">
    <source>
        <dbReference type="PROSITE-ProRule" id="PRU01248"/>
    </source>
</evidence>